<dbReference type="InterPro" id="IPR022158">
    <property type="entry name" value="Inositol_phosphatase"/>
</dbReference>
<dbReference type="Pfam" id="PF12456">
    <property type="entry name" value="hSac2"/>
    <property type="match status" value="1"/>
</dbReference>
<feature type="domain" description="SAC" evidence="2">
    <location>
        <begin position="325"/>
        <end position="694"/>
    </location>
</feature>
<dbReference type="InterPro" id="IPR034753">
    <property type="entry name" value="hSac2"/>
</dbReference>
<organism evidence="4 5">
    <name type="scientific">Steccherinum ochraceum</name>
    <dbReference type="NCBI Taxonomy" id="92696"/>
    <lineage>
        <taxon>Eukaryota</taxon>
        <taxon>Fungi</taxon>
        <taxon>Dikarya</taxon>
        <taxon>Basidiomycota</taxon>
        <taxon>Agaricomycotina</taxon>
        <taxon>Agaricomycetes</taxon>
        <taxon>Polyporales</taxon>
        <taxon>Steccherinaceae</taxon>
        <taxon>Steccherinum</taxon>
    </lineage>
</organism>
<dbReference type="OrthoDB" id="405996at2759"/>
<dbReference type="GO" id="GO:0046856">
    <property type="term" value="P:phosphatidylinositol dephosphorylation"/>
    <property type="evidence" value="ECO:0007669"/>
    <property type="project" value="TreeGrafter"/>
</dbReference>
<evidence type="ECO:0000313" key="4">
    <source>
        <dbReference type="EMBL" id="TCD64143.1"/>
    </source>
</evidence>
<dbReference type="PROSITE" id="PS51791">
    <property type="entry name" value="HSAC2"/>
    <property type="match status" value="1"/>
</dbReference>
<feature type="compositionally biased region" description="Low complexity" evidence="1">
    <location>
        <begin position="900"/>
        <end position="911"/>
    </location>
</feature>
<reference evidence="4 5" key="1">
    <citation type="submission" date="2018-11" db="EMBL/GenBank/DDBJ databases">
        <title>Genome assembly of Steccherinum ochraceum LE-BIN_3174, the white-rot fungus of the Steccherinaceae family (The Residual Polyporoid clade, Polyporales, Basidiomycota).</title>
        <authorList>
            <person name="Fedorova T.V."/>
            <person name="Glazunova O.A."/>
            <person name="Landesman E.O."/>
            <person name="Moiseenko K.V."/>
            <person name="Psurtseva N.V."/>
            <person name="Savinova O.S."/>
            <person name="Shakhova N.V."/>
            <person name="Tyazhelova T.V."/>
            <person name="Vasina D.V."/>
        </authorList>
    </citation>
    <scope>NUCLEOTIDE SEQUENCE [LARGE SCALE GENOMIC DNA]</scope>
    <source>
        <strain evidence="4 5">LE-BIN_3174</strain>
    </source>
</reference>
<dbReference type="PROSITE" id="PS50275">
    <property type="entry name" value="SAC"/>
    <property type="match status" value="1"/>
</dbReference>
<evidence type="ECO:0008006" key="6">
    <source>
        <dbReference type="Google" id="ProtNLM"/>
    </source>
</evidence>
<proteinExistence type="predicted"/>
<dbReference type="STRING" id="92696.A0A4R0RBU2"/>
<evidence type="ECO:0000256" key="1">
    <source>
        <dbReference type="SAM" id="MobiDB-lite"/>
    </source>
</evidence>
<feature type="compositionally biased region" description="Low complexity" evidence="1">
    <location>
        <begin position="207"/>
        <end position="216"/>
    </location>
</feature>
<protein>
    <recommendedName>
        <fullName evidence="6">Phosphatidylinositide phosphatase SAC2</fullName>
    </recommendedName>
</protein>
<dbReference type="PANTHER" id="PTHR45662">
    <property type="entry name" value="PHOSPHATIDYLINOSITIDE PHOSPHATASE SAC1"/>
    <property type="match status" value="1"/>
</dbReference>
<dbReference type="AlphaFoldDB" id="A0A4R0RBU2"/>
<dbReference type="Proteomes" id="UP000292702">
    <property type="component" value="Unassembled WGS sequence"/>
</dbReference>
<keyword evidence="5" id="KW-1185">Reference proteome</keyword>
<gene>
    <name evidence="4" type="ORF">EIP91_004492</name>
</gene>
<dbReference type="GO" id="GO:0005783">
    <property type="term" value="C:endoplasmic reticulum"/>
    <property type="evidence" value="ECO:0007669"/>
    <property type="project" value="TreeGrafter"/>
</dbReference>
<comment type="caution">
    <text evidence="4">The sequence shown here is derived from an EMBL/GenBank/DDBJ whole genome shotgun (WGS) entry which is preliminary data.</text>
</comment>
<dbReference type="EMBL" id="RWJN01000253">
    <property type="protein sequence ID" value="TCD64143.1"/>
    <property type="molecule type" value="Genomic_DNA"/>
</dbReference>
<feature type="domain" description="HSac2" evidence="3">
    <location>
        <begin position="766"/>
        <end position="913"/>
    </location>
</feature>
<evidence type="ECO:0000313" key="5">
    <source>
        <dbReference type="Proteomes" id="UP000292702"/>
    </source>
</evidence>
<sequence length="1038" mass="114820">MNQEFDKVRRLFMKPFKPKSAQPPPPLPVQPAVQQTAHTTKLQPKFVVPPVPHPCPHDQLSILASPGGLLIRPTLHNRVKPESHIRIAWGKDGLVEEIQDSGDNGSLDWAEAVVIHGIVGMLTLYTGIVNTFDLVLALNEMPLPTVTSAVSDAVDSTFPEDEDSAASAASSPRVKFAAEDQVKLMTPKPTDGFDLPPEDDDTPPSPASAASTPSSEYSVNTGNIAKVLADKLSFWSRLSTRQNTKGVSAHEAGQAEALLQEETDERAGALEAPVSLDDIIQDGSHEPAEVIEEILSATAPAPSTIEEKHNELEDKIIRDCVREYTRGVMFFAYTFDITRSLQYKQELIANAKRKNALLADLNALEEEQILSPPGDKIDILAEPNATLPLWRRVDRQYWWNEWLSKPFVDAGVHSYILPVMQGFCQIASFAIPREPVAGEEGDAAIVDYVIVSRRSRDRAGLRYQRRGIDDDANVANFVETETVMRVEREAFVNVFSHIQIRGSIPLFWAQTGYGLKPPPVLSADRTRTQNVDAMRRHFTKTLHRYGPHTIVNLAEQHGKEGAVTGAYGQYVQEIGSRDVQYCEYDFHKETKGMKYENISHLIEKMERTFESQGYLWVSNGSIMSLQKGVFRVNCIDCLDRTNVVESAFARYVLQRQLGAVALLPNSDMGRTEAEIVFNDVWANNGDAVSRAYAGTSALKGDFTRTGKRDLTGLLNDGVNSLARMYTSTFGDWFNQAVIDFMLGNRTLSVFSEFLLRLQSSDPSELIRISKIRAEAIATSVARVLEDGERLLSGWTLFAPVDMNTKVGRVEEKVLLLSVRALYIISYDYTLEKVKMYTRVPLGDVVSVTQGAYILSPLEEGSRDPNQNAGFVVTWRNTNQDTRVTSYSIRNSLETPPSSPGPNSGTPGSPRTVTAPRLSRAPTRKATALSRILSNAAAPVLDNDVTFAAFKALPIDPARSRRENGSFVEPADELTGATNCKEAVALMVEAIRRACADIGNDENELVKQKDVVSLVEAQRMTSVYSKMEYGVKRLLWLGG</sequence>
<dbReference type="GO" id="GO:0043812">
    <property type="term" value="F:phosphatidylinositol-4-phosphate phosphatase activity"/>
    <property type="evidence" value="ECO:0007669"/>
    <property type="project" value="TreeGrafter"/>
</dbReference>
<dbReference type="Pfam" id="PF02383">
    <property type="entry name" value="Syja_N"/>
    <property type="match status" value="1"/>
</dbReference>
<dbReference type="InterPro" id="IPR002013">
    <property type="entry name" value="SAC_dom"/>
</dbReference>
<evidence type="ECO:0000259" key="2">
    <source>
        <dbReference type="PROSITE" id="PS50275"/>
    </source>
</evidence>
<evidence type="ECO:0000259" key="3">
    <source>
        <dbReference type="PROSITE" id="PS51791"/>
    </source>
</evidence>
<feature type="region of interest" description="Disordered" evidence="1">
    <location>
        <begin position="157"/>
        <end position="218"/>
    </location>
</feature>
<dbReference type="PANTHER" id="PTHR45662:SF7">
    <property type="entry name" value="SACI DOMAIN PROTEIN (AFU_ORTHOLOGUE AFUA_1G15890)"/>
    <property type="match status" value="1"/>
</dbReference>
<accession>A0A4R0RBU2</accession>
<name>A0A4R0RBU2_9APHY</name>
<feature type="region of interest" description="Disordered" evidence="1">
    <location>
        <begin position="888"/>
        <end position="921"/>
    </location>
</feature>